<dbReference type="HOGENOM" id="CLU_2863193_0_0_5"/>
<dbReference type="Proteomes" id="UP000028181">
    <property type="component" value="Plasmid pHAMBI540a"/>
</dbReference>
<dbReference type="RefSeq" id="WP_041365474.1">
    <property type="nucleotide sequence ID" value="NZ_HG938354.1"/>
</dbReference>
<dbReference type="PATRIC" id="fig|1028800.3.peg.5795"/>
<evidence type="ECO:0000313" key="2">
    <source>
        <dbReference type="Proteomes" id="UP000028181"/>
    </source>
</evidence>
<keyword evidence="2" id="KW-1185">Reference proteome</keyword>
<dbReference type="Gene3D" id="3.40.50.300">
    <property type="entry name" value="P-loop containing nucleotide triphosphate hydrolases"/>
    <property type="match status" value="1"/>
</dbReference>
<dbReference type="eggNOG" id="COG4604">
    <property type="taxonomic scope" value="Bacteria"/>
</dbReference>
<dbReference type="GeneID" id="24261411"/>
<keyword evidence="1" id="KW-0614">Plasmid</keyword>
<sequence length="64" mass="7066">MVIVLHYINQAGSHADRIVALKGGQVVANGTPMEILTLPTLLGIFGFEMRVEMIDGYPTLLHFR</sequence>
<name>A0A068T1A1_NEOGA</name>
<gene>
    <name evidence="1" type="ORF">RG540_PA11630</name>
</gene>
<evidence type="ECO:0000313" key="1">
    <source>
        <dbReference type="EMBL" id="CDN51839.1"/>
    </source>
</evidence>
<accession>A0A068T1A1</accession>
<dbReference type="OrthoDB" id="5296765at2"/>
<protein>
    <submittedName>
        <fullName evidence="1">Uncharacterized protein</fullName>
    </submittedName>
</protein>
<dbReference type="SUPFAM" id="SSF52540">
    <property type="entry name" value="P-loop containing nucleoside triphosphate hydrolases"/>
    <property type="match status" value="1"/>
</dbReference>
<geneLocation type="plasmid" evidence="2">
    <name>II</name>
</geneLocation>
<dbReference type="KEGG" id="ngg:RG540_PA11630"/>
<dbReference type="InterPro" id="IPR027417">
    <property type="entry name" value="P-loop_NTPase"/>
</dbReference>
<proteinExistence type="predicted"/>
<dbReference type="AlphaFoldDB" id="A0A068T1A1"/>
<dbReference type="EMBL" id="HG938354">
    <property type="protein sequence ID" value="CDN51839.1"/>
    <property type="molecule type" value="Genomic_DNA"/>
</dbReference>
<reference evidence="2" key="1">
    <citation type="journal article" date="2014" name="BMC Genomics">
        <title>Genome sequencing of two Neorhizobium galegae strains reveals a noeT gene responsible for the unusual acetylation of the nodulation factors.</title>
        <authorList>
            <person name="Osterman J."/>
            <person name="Marsh J."/>
            <person name="Laine P.K."/>
            <person name="Zeng Z."/>
            <person name="Alatalo E."/>
            <person name="Sullivan J.T."/>
            <person name="Young J.P."/>
            <person name="Thomas-Oates J."/>
            <person name="Paulin L."/>
            <person name="Lindstrom K."/>
        </authorList>
    </citation>
    <scope>NUCLEOTIDE SEQUENCE [LARGE SCALE GENOMIC DNA]</scope>
    <source>
        <strain evidence="2">HAMBI 540</strain>
    </source>
</reference>
<organism evidence="1 2">
    <name type="scientific">Neorhizobium galegae bv. orientalis str. HAMBI 540</name>
    <dbReference type="NCBI Taxonomy" id="1028800"/>
    <lineage>
        <taxon>Bacteria</taxon>
        <taxon>Pseudomonadati</taxon>
        <taxon>Pseudomonadota</taxon>
        <taxon>Alphaproteobacteria</taxon>
        <taxon>Hyphomicrobiales</taxon>
        <taxon>Rhizobiaceae</taxon>
        <taxon>Rhizobium/Agrobacterium group</taxon>
        <taxon>Neorhizobium</taxon>
    </lineage>
</organism>